<dbReference type="Proteomes" id="UP001185028">
    <property type="component" value="Unassembled WGS sequence"/>
</dbReference>
<protein>
    <submittedName>
        <fullName evidence="1">Uncharacterized protein</fullName>
    </submittedName>
</protein>
<dbReference type="EMBL" id="JAVDQH010000007">
    <property type="protein sequence ID" value="MDR6244185.1"/>
    <property type="molecule type" value="Genomic_DNA"/>
</dbReference>
<sequence length="77" mass="8989">MNRRSWFAKPVCILAAPGNEEKLKTYRLPQTQEHSPALHVSLSHFDTPRFASRAKKDYFYRNFNIATSYDGGWLMQP</sequence>
<proteinExistence type="predicted"/>
<evidence type="ECO:0000313" key="2">
    <source>
        <dbReference type="Proteomes" id="UP001185028"/>
    </source>
</evidence>
<accession>A0ABU1IY57</accession>
<evidence type="ECO:0000313" key="1">
    <source>
        <dbReference type="EMBL" id="MDR6244185.1"/>
    </source>
</evidence>
<reference evidence="1 2" key="1">
    <citation type="submission" date="2023-07" db="EMBL/GenBank/DDBJ databases">
        <title>Genomic Encyclopedia of Type Strains, Phase IV (KMG-IV): sequencing the most valuable type-strain genomes for metagenomic binning, comparative biology and taxonomic classification.</title>
        <authorList>
            <person name="Goeker M."/>
        </authorList>
    </citation>
    <scope>NUCLEOTIDE SEQUENCE [LARGE SCALE GENOMIC DNA]</scope>
    <source>
        <strain evidence="1 2">DSM 22170</strain>
    </source>
</reference>
<gene>
    <name evidence="1" type="ORF">JOC58_002078</name>
</gene>
<dbReference type="RefSeq" id="WP_188776292.1">
    <property type="nucleotide sequence ID" value="NZ_BMMB01000006.1"/>
</dbReference>
<organism evidence="1 2">
    <name type="scientific">Paenibacillus hunanensis</name>
    <dbReference type="NCBI Taxonomy" id="539262"/>
    <lineage>
        <taxon>Bacteria</taxon>
        <taxon>Bacillati</taxon>
        <taxon>Bacillota</taxon>
        <taxon>Bacilli</taxon>
        <taxon>Bacillales</taxon>
        <taxon>Paenibacillaceae</taxon>
        <taxon>Paenibacillus</taxon>
    </lineage>
</organism>
<name>A0ABU1IY57_9BACL</name>
<keyword evidence="2" id="KW-1185">Reference proteome</keyword>
<comment type="caution">
    <text evidence="1">The sequence shown here is derived from an EMBL/GenBank/DDBJ whole genome shotgun (WGS) entry which is preliminary data.</text>
</comment>